<accession>A0A9Q3INE9</accession>
<organism evidence="1 2">
    <name type="scientific">Austropuccinia psidii MF-1</name>
    <dbReference type="NCBI Taxonomy" id="1389203"/>
    <lineage>
        <taxon>Eukaryota</taxon>
        <taxon>Fungi</taxon>
        <taxon>Dikarya</taxon>
        <taxon>Basidiomycota</taxon>
        <taxon>Pucciniomycotina</taxon>
        <taxon>Pucciniomycetes</taxon>
        <taxon>Pucciniales</taxon>
        <taxon>Sphaerophragmiaceae</taxon>
        <taxon>Austropuccinia</taxon>
    </lineage>
</organism>
<sequence>MALFCSFILGAFSSPRERTCALQFIDTKQKEPNGSPRYKCRDYLGDFYTCALNTCKVWGQSVQQGFFVTNCTGMSSGRHFNYAWPTNFVITDEFASYLAVYDGHWSDSPSSHKFPMSTDDWLQCPHNPADPLTKRGGVNIRRPTCDPCTKFGTGRTN</sequence>
<protein>
    <submittedName>
        <fullName evidence="1">Uncharacterized protein</fullName>
    </submittedName>
</protein>
<dbReference type="Proteomes" id="UP000765509">
    <property type="component" value="Unassembled WGS sequence"/>
</dbReference>
<keyword evidence="2" id="KW-1185">Reference proteome</keyword>
<evidence type="ECO:0000313" key="1">
    <source>
        <dbReference type="EMBL" id="MBW0546864.1"/>
    </source>
</evidence>
<comment type="caution">
    <text evidence="1">The sequence shown here is derived from an EMBL/GenBank/DDBJ whole genome shotgun (WGS) entry which is preliminary data.</text>
</comment>
<dbReference type="AlphaFoldDB" id="A0A9Q3INE9"/>
<evidence type="ECO:0000313" key="2">
    <source>
        <dbReference type="Proteomes" id="UP000765509"/>
    </source>
</evidence>
<gene>
    <name evidence="1" type="ORF">O181_086579</name>
</gene>
<dbReference type="EMBL" id="AVOT02051890">
    <property type="protein sequence ID" value="MBW0546864.1"/>
    <property type="molecule type" value="Genomic_DNA"/>
</dbReference>
<name>A0A9Q3INE9_9BASI</name>
<reference evidence="1" key="1">
    <citation type="submission" date="2021-03" db="EMBL/GenBank/DDBJ databases">
        <title>Draft genome sequence of rust myrtle Austropuccinia psidii MF-1, a brazilian biotype.</title>
        <authorList>
            <person name="Quecine M.C."/>
            <person name="Pachon D.M.R."/>
            <person name="Bonatelli M.L."/>
            <person name="Correr F.H."/>
            <person name="Franceschini L.M."/>
            <person name="Leite T.F."/>
            <person name="Margarido G.R.A."/>
            <person name="Almeida C.A."/>
            <person name="Ferrarezi J.A."/>
            <person name="Labate C.A."/>
        </authorList>
    </citation>
    <scope>NUCLEOTIDE SEQUENCE</scope>
    <source>
        <strain evidence="1">MF-1</strain>
    </source>
</reference>
<proteinExistence type="predicted"/>